<dbReference type="CDD" id="cd13999">
    <property type="entry name" value="STKc_MAP3K-like"/>
    <property type="match status" value="2"/>
</dbReference>
<feature type="region of interest" description="Disordered" evidence="3">
    <location>
        <begin position="813"/>
        <end position="847"/>
    </location>
</feature>
<feature type="compositionally biased region" description="Low complexity" evidence="3">
    <location>
        <begin position="784"/>
        <end position="793"/>
    </location>
</feature>
<dbReference type="Pfam" id="PF07714">
    <property type="entry name" value="PK_Tyr_Ser-Thr"/>
    <property type="match status" value="2"/>
</dbReference>
<evidence type="ECO:0000256" key="1">
    <source>
        <dbReference type="ARBA" id="ARBA00022741"/>
    </source>
</evidence>
<reference evidence="7 8" key="1">
    <citation type="journal article" date="2018" name="Plant J.">
        <title>Genome sequences of Chlorella sorokiniana UTEX 1602 and Micractinium conductrix SAG 241.80: implications to maltose excretion by a green alga.</title>
        <authorList>
            <person name="Arriola M.B."/>
            <person name="Velmurugan N."/>
            <person name="Zhang Y."/>
            <person name="Plunkett M.H."/>
            <person name="Hondzo H."/>
            <person name="Barney B.M."/>
        </authorList>
    </citation>
    <scope>NUCLEOTIDE SEQUENCE [LARGE SCALE GENOMIC DNA]</scope>
    <source>
        <strain evidence="8">UTEX 1602</strain>
    </source>
</reference>
<feature type="region of interest" description="Disordered" evidence="3">
    <location>
        <begin position="161"/>
        <end position="244"/>
    </location>
</feature>
<dbReference type="PROSITE" id="PS00108">
    <property type="entry name" value="PROTEIN_KINASE_ST"/>
    <property type="match status" value="2"/>
</dbReference>
<evidence type="ECO:0000259" key="6">
    <source>
        <dbReference type="PROSITE" id="PS50011"/>
    </source>
</evidence>
<feature type="compositionally biased region" description="Low complexity" evidence="3">
    <location>
        <begin position="193"/>
        <end position="240"/>
    </location>
</feature>
<evidence type="ECO:0000313" key="8">
    <source>
        <dbReference type="Proteomes" id="UP000239899"/>
    </source>
</evidence>
<evidence type="ECO:0000256" key="2">
    <source>
        <dbReference type="ARBA" id="ARBA00022840"/>
    </source>
</evidence>
<dbReference type="PROSITE" id="PS50011">
    <property type="entry name" value="PROTEIN_KINASE_DOM"/>
    <property type="match status" value="2"/>
</dbReference>
<feature type="signal peptide" evidence="5">
    <location>
        <begin position="1"/>
        <end position="24"/>
    </location>
</feature>
<feature type="transmembrane region" description="Helical" evidence="4">
    <location>
        <begin position="748"/>
        <end position="769"/>
    </location>
</feature>
<keyword evidence="4" id="KW-0812">Transmembrane</keyword>
<dbReference type="PROSITE" id="PS51257">
    <property type="entry name" value="PROKAR_LIPOPROTEIN"/>
    <property type="match status" value="1"/>
</dbReference>
<name>A0A2P6THS8_CHLSO</name>
<accession>A0A2P6THS8</accession>
<proteinExistence type="predicted"/>
<dbReference type="InterPro" id="IPR051681">
    <property type="entry name" value="Ser/Thr_Kinases-Pseudokinases"/>
</dbReference>
<feature type="compositionally biased region" description="Low complexity" evidence="3">
    <location>
        <begin position="163"/>
        <end position="185"/>
    </location>
</feature>
<dbReference type="STRING" id="3076.A0A2P6THS8"/>
<comment type="caution">
    <text evidence="7">The sequence shown here is derived from an EMBL/GenBank/DDBJ whole genome shotgun (WGS) entry which is preliminary data.</text>
</comment>
<dbReference type="EMBL" id="LHPG02000015">
    <property type="protein sequence ID" value="PRW33827.1"/>
    <property type="molecule type" value="Genomic_DNA"/>
</dbReference>
<dbReference type="InterPro" id="IPR000719">
    <property type="entry name" value="Prot_kinase_dom"/>
</dbReference>
<keyword evidence="4" id="KW-1133">Transmembrane helix</keyword>
<feature type="region of interest" description="Disordered" evidence="3">
    <location>
        <begin position="784"/>
        <end position="803"/>
    </location>
</feature>
<dbReference type="GO" id="GO:0004674">
    <property type="term" value="F:protein serine/threonine kinase activity"/>
    <property type="evidence" value="ECO:0007669"/>
    <property type="project" value="TreeGrafter"/>
</dbReference>
<keyword evidence="4" id="KW-0472">Membrane</keyword>
<dbReference type="OrthoDB" id="346907at2759"/>
<feature type="domain" description="Protein kinase" evidence="6">
    <location>
        <begin position="892"/>
        <end position="1172"/>
    </location>
</feature>
<dbReference type="PANTHER" id="PTHR44329">
    <property type="entry name" value="SERINE/THREONINE-PROTEIN KINASE TNNI3K-RELATED"/>
    <property type="match status" value="1"/>
</dbReference>
<organism evidence="7 8">
    <name type="scientific">Chlorella sorokiniana</name>
    <name type="common">Freshwater green alga</name>
    <dbReference type="NCBI Taxonomy" id="3076"/>
    <lineage>
        <taxon>Eukaryota</taxon>
        <taxon>Viridiplantae</taxon>
        <taxon>Chlorophyta</taxon>
        <taxon>core chlorophytes</taxon>
        <taxon>Trebouxiophyceae</taxon>
        <taxon>Chlorellales</taxon>
        <taxon>Chlorellaceae</taxon>
        <taxon>Chlorella clade</taxon>
        <taxon>Chlorella</taxon>
    </lineage>
</organism>
<dbReference type="Gene3D" id="3.30.200.20">
    <property type="entry name" value="Phosphorylase Kinase, domain 1"/>
    <property type="match status" value="1"/>
</dbReference>
<evidence type="ECO:0000313" key="7">
    <source>
        <dbReference type="EMBL" id="PRW33827.1"/>
    </source>
</evidence>
<sequence length="1173" mass="122629">MAASTRALALPCLLVFALASGCLADGDPYGNGRSKDARLLECQSFWYRLEVQLEECYDGLAGRVSAAPAGSTSGSCPQACRGVVKDMPTYCGRQLEPALASTYNFSLLDSSGRPVSFCTIFCGSDAAQQCRVEAAQLPRLNVLHQLHEKDSTLWALVTNTKTNSSSGSSSAGDSSSGGSSGSSSGSSGGSSGSGSSSGNSGSGSRSGSSGSSGSGDSNSGSDGQQENATAAGAPAEPAPAADDDGGSGLNVAAVAAGTTVGALALGAAGLALWHVRQARRRRRQPAAAAIDEADTDGKWEVDFSAISLVRLLGEGSCGSVYLATLNETAVAVKLLAGSDPAAASRGSWRSSPALQALHKESSLMASLRHPNVVLFLGISYEPPAIVSEYCARGSLFDVLRAASMSEAAAASLSWPRRLRLALDAAKGMLALHSHQPPIIHRDLKSPNLLVDGAWRVKVADFNLSKLLEDTGVRSTSLGGMLNPRWLAPEVLTGGSATAASDTFSMGVVLWELMTWTIPWGDRNPFQLVHMISAGERLPLPAREAVAGAAPPDPELYDAYVALLRRCWAQQPQDRPGFAEIIQDLRAMMAYVLDEGEPEKKNRLKECQEYFEGINTEIQGCADGLAERTDGGPPSNDTDASGCPLLCRDLFQSMPLYCGRLVDAALEPNYTASLLVRDGQPVNICATFCGSGEQCTVDSTLRPRLDLLRWLPDPSSPVWALVAIKGGGGGGNKPPPPQPDEEDGSSVNVAAVVAGSVVGAVVLMIGAFVAGRLWQARHRRQQAAAAAPPAAAAAGGSSGKDSMDLELGWAQPAAAKLQQSSLDTDLDSAPASPGDPCPAAAGEQQAASPDGLQGLADLWAQARIASRRSTGALTGTPSAAAGLDQWEVDFSALTLVRTLGEGSAGKVYLGTLNETAVAVKVLADTSGSSPAGSWADSPALQALHRESSVMAALRHPNVVLFLGISYEPPAIISEYCARGSLFDVLRSASTSDATAASLTWPRRLCMALDAAKGMLALHSHQPPIIHRDLKSPNLLVDGAWRVKIADFNLSKLLEDTGVRSTSLGGMLNPRWLAPEVLTGGSATAASDTFSMGVVLWELLTWAIPWEDRNAFQLVHMVSDGERLPVPAREAVAGAIPDPQVYEAYVALIRRCWAQRPQDRPSFAEIIQDLRAMMG</sequence>
<keyword evidence="8" id="KW-1185">Reference proteome</keyword>
<dbReference type="InterPro" id="IPR011009">
    <property type="entry name" value="Kinase-like_dom_sf"/>
</dbReference>
<dbReference type="SMART" id="SM00220">
    <property type="entry name" value="S_TKc"/>
    <property type="match status" value="2"/>
</dbReference>
<keyword evidence="2" id="KW-0067">ATP-binding</keyword>
<keyword evidence="5" id="KW-0732">Signal</keyword>
<dbReference type="Gene3D" id="1.10.510.10">
    <property type="entry name" value="Transferase(Phosphotransferase) domain 1"/>
    <property type="match status" value="2"/>
</dbReference>
<gene>
    <name evidence="7" type="ORF">C2E21_7458</name>
</gene>
<feature type="region of interest" description="Disordered" evidence="3">
    <location>
        <begin position="723"/>
        <end position="744"/>
    </location>
</feature>
<evidence type="ECO:0000256" key="4">
    <source>
        <dbReference type="SAM" id="Phobius"/>
    </source>
</evidence>
<evidence type="ECO:0000256" key="5">
    <source>
        <dbReference type="SAM" id="SignalP"/>
    </source>
</evidence>
<feature type="chain" id="PRO_5015153039" evidence="5">
    <location>
        <begin position="25"/>
        <end position="1173"/>
    </location>
</feature>
<dbReference type="InterPro" id="IPR008271">
    <property type="entry name" value="Ser/Thr_kinase_AS"/>
</dbReference>
<dbReference type="InterPro" id="IPR001245">
    <property type="entry name" value="Ser-Thr/Tyr_kinase_cat_dom"/>
</dbReference>
<keyword evidence="1" id="KW-0547">Nucleotide-binding</keyword>
<dbReference type="Proteomes" id="UP000239899">
    <property type="component" value="Unassembled WGS sequence"/>
</dbReference>
<dbReference type="SUPFAM" id="SSF56112">
    <property type="entry name" value="Protein kinase-like (PK-like)"/>
    <property type="match status" value="2"/>
</dbReference>
<dbReference type="GO" id="GO:0005524">
    <property type="term" value="F:ATP binding"/>
    <property type="evidence" value="ECO:0007669"/>
    <property type="project" value="UniProtKB-KW"/>
</dbReference>
<dbReference type="PANTHER" id="PTHR44329:SF298">
    <property type="entry name" value="MIXED LINEAGE KINASE DOMAIN-LIKE PROTEIN"/>
    <property type="match status" value="1"/>
</dbReference>
<dbReference type="AlphaFoldDB" id="A0A2P6THS8"/>
<evidence type="ECO:0000256" key="3">
    <source>
        <dbReference type="SAM" id="MobiDB-lite"/>
    </source>
</evidence>
<protein>
    <submittedName>
        <fullName evidence="7">Serine threonine-kinase CTR1</fullName>
    </submittedName>
</protein>
<feature type="domain" description="Protein kinase" evidence="6">
    <location>
        <begin position="306"/>
        <end position="591"/>
    </location>
</feature>